<name>A0A0F6YN34_9BACT</name>
<accession>A0A0F6YN34</accession>
<keyword evidence="4" id="KW-1185">Reference proteome</keyword>
<proteinExistence type="predicted"/>
<organism evidence="3 4">
    <name type="scientific">Sandaracinus amylolyticus</name>
    <dbReference type="NCBI Taxonomy" id="927083"/>
    <lineage>
        <taxon>Bacteria</taxon>
        <taxon>Pseudomonadati</taxon>
        <taxon>Myxococcota</taxon>
        <taxon>Polyangia</taxon>
        <taxon>Polyangiales</taxon>
        <taxon>Sandaracinaceae</taxon>
        <taxon>Sandaracinus</taxon>
    </lineage>
</organism>
<dbReference type="Pfam" id="PF07364">
    <property type="entry name" value="DUF1485"/>
    <property type="match status" value="1"/>
</dbReference>
<gene>
    <name evidence="3" type="ORF">DB32_008615</name>
</gene>
<evidence type="ECO:0000259" key="1">
    <source>
        <dbReference type="Pfam" id="PF07171"/>
    </source>
</evidence>
<evidence type="ECO:0000313" key="3">
    <source>
        <dbReference type="EMBL" id="AKF11466.1"/>
    </source>
</evidence>
<dbReference type="EMBL" id="CP011125">
    <property type="protein sequence ID" value="AKF11466.1"/>
    <property type="molecule type" value="Genomic_DNA"/>
</dbReference>
<sequence length="517" mass="56064">MPTKKPLRIAIARIAQETNALSPLRTTIDDFRAQHFLEGDDLLARCGVLGNEAPGFLPWAELSGAVRAMRKAGDVEPVPLFSAWAVPGGPLTKACFEELAGRLDDGLRRARDLDGVVLVLHGAMGVDGIDNPDARLTQLAKEASGGRVAVTLDLHANLSRTMAEASEIIVPYATNPHRDHGRTGGLAASILIRALRGEVDPRLAWRSLPMLLGGGAEIDLLAPMRAIFARARAMEKQRGVLSASVMMCHPWNDARDLGWSTLAITDGDPALAESLADELAEACWAVRDVRTPDFASAEQAVDDAKRATWARKLGVVVMSDASDVVSAGSSGDSTHLIRALLERGEGMVCYAAVRDPALVRAMDAKNVGDEVSVRFGGALDPARAGAPITCDAVVRSKRVDPGFGRRVALDLDAPAHVSRKDAGKVRLVVTEGPTLAIRPSFYEAMGLPMREADVVVVKNFFPFRLFFLPWARKTIYVRTRGLTDLDAAFVLEFDGPMHPRDRVDEWRSRDRRRRLGL</sequence>
<dbReference type="Pfam" id="PF07171">
    <property type="entry name" value="MlrC_C"/>
    <property type="match status" value="1"/>
</dbReference>
<protein>
    <recommendedName>
        <fullName evidence="5">MlrC</fullName>
    </recommendedName>
</protein>
<dbReference type="Proteomes" id="UP000034883">
    <property type="component" value="Chromosome"/>
</dbReference>
<dbReference type="KEGG" id="samy:DB32_008615"/>
<evidence type="ECO:0000259" key="2">
    <source>
        <dbReference type="Pfam" id="PF07364"/>
    </source>
</evidence>
<dbReference type="RefSeq" id="WP_053238330.1">
    <property type="nucleotide sequence ID" value="NZ_CP011125.1"/>
</dbReference>
<dbReference type="STRING" id="927083.DB32_008615"/>
<dbReference type="InterPro" id="IPR010799">
    <property type="entry name" value="MlrC_C"/>
</dbReference>
<feature type="domain" description="Microcystin LR degradation protein MlrC C-terminal" evidence="1">
    <location>
        <begin position="318"/>
        <end position="488"/>
    </location>
</feature>
<dbReference type="InterPro" id="IPR015995">
    <property type="entry name" value="MlrC_N"/>
</dbReference>
<evidence type="ECO:0008006" key="5">
    <source>
        <dbReference type="Google" id="ProtNLM"/>
    </source>
</evidence>
<evidence type="ECO:0000313" key="4">
    <source>
        <dbReference type="Proteomes" id="UP000034883"/>
    </source>
</evidence>
<reference evidence="3 4" key="1">
    <citation type="submission" date="2015-03" db="EMBL/GenBank/DDBJ databases">
        <title>Genome assembly of Sandaracinus amylolyticus DSM 53668.</title>
        <authorList>
            <person name="Sharma G."/>
            <person name="Subramanian S."/>
        </authorList>
    </citation>
    <scope>NUCLEOTIDE SEQUENCE [LARGE SCALE GENOMIC DNA]</scope>
    <source>
        <strain evidence="3 4">DSM 53668</strain>
    </source>
</reference>
<dbReference type="AlphaFoldDB" id="A0A0F6YN34"/>
<feature type="domain" description="Microcystin LR degradation protein MlrC N-terminal" evidence="2">
    <location>
        <begin position="8"/>
        <end position="304"/>
    </location>
</feature>